<dbReference type="GeneID" id="78531738"/>
<dbReference type="AlphaFoldDB" id="A0A137T156"/>
<dbReference type="STRING" id="28125.HMPREF3202_00118"/>
<gene>
    <name evidence="1" type="ORF">HMPREF3202_00118</name>
</gene>
<name>A0A137T156_9BACT</name>
<organism evidence="1 2">
    <name type="scientific">Prevotella bivia</name>
    <dbReference type="NCBI Taxonomy" id="28125"/>
    <lineage>
        <taxon>Bacteria</taxon>
        <taxon>Pseudomonadati</taxon>
        <taxon>Bacteroidota</taxon>
        <taxon>Bacteroidia</taxon>
        <taxon>Bacteroidales</taxon>
        <taxon>Prevotellaceae</taxon>
        <taxon>Prevotella</taxon>
    </lineage>
</organism>
<sequence length="60" mass="7260">MKINYFWVHLHTFYLKKDKPLLEKRGCFTTEALIFCFEEGKQSKDFKEKYYGSKDQTTAK</sequence>
<dbReference type="EMBL" id="LTAG01000007">
    <property type="protein sequence ID" value="KXO18387.1"/>
    <property type="molecule type" value="Genomic_DNA"/>
</dbReference>
<accession>A0A137T156</accession>
<evidence type="ECO:0000313" key="1">
    <source>
        <dbReference type="EMBL" id="KXO18387.1"/>
    </source>
</evidence>
<evidence type="ECO:0000313" key="2">
    <source>
        <dbReference type="Proteomes" id="UP000070093"/>
    </source>
</evidence>
<dbReference type="Proteomes" id="UP000070093">
    <property type="component" value="Unassembled WGS sequence"/>
</dbReference>
<reference evidence="1 2" key="1">
    <citation type="submission" date="2016-02" db="EMBL/GenBank/DDBJ databases">
        <authorList>
            <person name="Wen L."/>
            <person name="He K."/>
            <person name="Yang H."/>
        </authorList>
    </citation>
    <scope>NUCLEOTIDE SEQUENCE [LARGE SCALE GENOMIC DNA]</scope>
    <source>
        <strain evidence="1 2">GED7880</strain>
    </source>
</reference>
<dbReference type="RefSeq" id="WP_004339364.1">
    <property type="nucleotide sequence ID" value="NZ_CAUPGI010000018.1"/>
</dbReference>
<comment type="caution">
    <text evidence="1">The sequence shown here is derived from an EMBL/GenBank/DDBJ whole genome shotgun (WGS) entry which is preliminary data.</text>
</comment>
<protein>
    <submittedName>
        <fullName evidence="1">Uncharacterized protein</fullName>
    </submittedName>
</protein>
<proteinExistence type="predicted"/>